<dbReference type="Pfam" id="PF00107">
    <property type="entry name" value="ADH_zinc_N"/>
    <property type="match status" value="1"/>
</dbReference>
<evidence type="ECO:0000313" key="4">
    <source>
        <dbReference type="EMBL" id="MFB9993519.1"/>
    </source>
</evidence>
<dbReference type="InterPro" id="IPR011032">
    <property type="entry name" value="GroES-like_sf"/>
</dbReference>
<gene>
    <name evidence="4" type="ORF">ACFFLM_16250</name>
</gene>
<dbReference type="InterPro" id="IPR013154">
    <property type="entry name" value="ADH-like_N"/>
</dbReference>
<sequence length="327" mass="34193">MSHAIVVSEHGGPDVLHWQPRPLPVPAPGQVRVEVTCTGVNFADIQARRGGYDAGGDLPFVPGLDAVGMIDRLGEGVTGLEIGQRVACFPVGGSYATHVTAPAHLTYPLPASVADESAAALTMLVTAWNTLHQAARLEPGETVLIHAAAGGVGHLAVQLARQTGAARIVAVVGSAERADFVRSLGADEVIERQHQDFATAVTALTNGRGVDVILDSIGGEVTERGLTCLAPLGRLVVFGHASGQPAHFTTPTLHRQGRAVIGYSTGNLRKVRPERLRPSVAAVWAALAAHQIKVHFGADFPLTDAAHAHLLVESGQINGKVLLRPKL</sequence>
<dbReference type="Pfam" id="PF08240">
    <property type="entry name" value="ADH_N"/>
    <property type="match status" value="1"/>
</dbReference>
<dbReference type="Proteomes" id="UP001589733">
    <property type="component" value="Unassembled WGS sequence"/>
</dbReference>
<dbReference type="Gene3D" id="3.90.180.10">
    <property type="entry name" value="Medium-chain alcohol dehydrogenases, catalytic domain"/>
    <property type="match status" value="1"/>
</dbReference>
<dbReference type="Gene3D" id="3.40.50.720">
    <property type="entry name" value="NAD(P)-binding Rossmann-like Domain"/>
    <property type="match status" value="1"/>
</dbReference>
<reference evidence="4 5" key="1">
    <citation type="submission" date="2024-09" db="EMBL/GenBank/DDBJ databases">
        <authorList>
            <person name="Sun Q."/>
            <person name="Mori K."/>
        </authorList>
    </citation>
    <scope>NUCLEOTIDE SEQUENCE [LARGE SCALE GENOMIC DNA]</scope>
    <source>
        <strain evidence="4 5">JCM 13503</strain>
    </source>
</reference>
<evidence type="ECO:0000256" key="1">
    <source>
        <dbReference type="ARBA" id="ARBA00022857"/>
    </source>
</evidence>
<dbReference type="PROSITE" id="PS01162">
    <property type="entry name" value="QOR_ZETA_CRYSTAL"/>
    <property type="match status" value="1"/>
</dbReference>
<evidence type="ECO:0000313" key="5">
    <source>
        <dbReference type="Proteomes" id="UP001589733"/>
    </source>
</evidence>
<organism evidence="4 5">
    <name type="scientific">Deinococcus oregonensis</name>
    <dbReference type="NCBI Taxonomy" id="1805970"/>
    <lineage>
        <taxon>Bacteria</taxon>
        <taxon>Thermotogati</taxon>
        <taxon>Deinococcota</taxon>
        <taxon>Deinococci</taxon>
        <taxon>Deinococcales</taxon>
        <taxon>Deinococcaceae</taxon>
        <taxon>Deinococcus</taxon>
    </lineage>
</organism>
<dbReference type="EMBL" id="JBHLYR010000051">
    <property type="protein sequence ID" value="MFB9993519.1"/>
    <property type="molecule type" value="Genomic_DNA"/>
</dbReference>
<dbReference type="SUPFAM" id="SSF50129">
    <property type="entry name" value="GroES-like"/>
    <property type="match status" value="1"/>
</dbReference>
<comment type="caution">
    <text evidence="4">The sequence shown here is derived from an EMBL/GenBank/DDBJ whole genome shotgun (WGS) entry which is preliminary data.</text>
</comment>
<evidence type="ECO:0000259" key="3">
    <source>
        <dbReference type="SMART" id="SM00829"/>
    </source>
</evidence>
<dbReference type="SUPFAM" id="SSF51735">
    <property type="entry name" value="NAD(P)-binding Rossmann-fold domains"/>
    <property type="match status" value="1"/>
</dbReference>
<keyword evidence="2" id="KW-0560">Oxidoreductase</keyword>
<dbReference type="PANTHER" id="PTHR48106:SF13">
    <property type="entry name" value="QUINONE OXIDOREDUCTASE-RELATED"/>
    <property type="match status" value="1"/>
</dbReference>
<dbReference type="PANTHER" id="PTHR48106">
    <property type="entry name" value="QUINONE OXIDOREDUCTASE PIG3-RELATED"/>
    <property type="match status" value="1"/>
</dbReference>
<dbReference type="RefSeq" id="WP_380012510.1">
    <property type="nucleotide sequence ID" value="NZ_JBHLYR010000051.1"/>
</dbReference>
<keyword evidence="1" id="KW-0521">NADP</keyword>
<dbReference type="SMART" id="SM00829">
    <property type="entry name" value="PKS_ER"/>
    <property type="match status" value="1"/>
</dbReference>
<dbReference type="InterPro" id="IPR002364">
    <property type="entry name" value="Quin_OxRdtase/zeta-crystal_CS"/>
</dbReference>
<dbReference type="InterPro" id="IPR013149">
    <property type="entry name" value="ADH-like_C"/>
</dbReference>
<keyword evidence="5" id="KW-1185">Reference proteome</keyword>
<name>A0ABV6B187_9DEIO</name>
<accession>A0ABV6B187</accession>
<dbReference type="InterPro" id="IPR036291">
    <property type="entry name" value="NAD(P)-bd_dom_sf"/>
</dbReference>
<dbReference type="InterPro" id="IPR020843">
    <property type="entry name" value="ER"/>
</dbReference>
<evidence type="ECO:0000256" key="2">
    <source>
        <dbReference type="ARBA" id="ARBA00023002"/>
    </source>
</evidence>
<feature type="domain" description="Enoyl reductase (ER)" evidence="3">
    <location>
        <begin position="11"/>
        <end position="323"/>
    </location>
</feature>
<proteinExistence type="predicted"/>
<protein>
    <submittedName>
        <fullName evidence="4">Zinc-binding alcohol dehydrogenase family protein</fullName>
    </submittedName>
</protein>